<dbReference type="PANTHER" id="PTHR12053:SF3">
    <property type="entry name" value="CARBOXYPEPTIDASE Q"/>
    <property type="match status" value="1"/>
</dbReference>
<evidence type="ECO:0000313" key="23">
    <source>
        <dbReference type="EMBL" id="GAA0716776.1"/>
    </source>
</evidence>
<evidence type="ECO:0000256" key="10">
    <source>
        <dbReference type="ARBA" id="ARBA00022729"/>
    </source>
</evidence>
<keyword evidence="18" id="KW-0458">Lysosome</keyword>
<evidence type="ECO:0000256" key="4">
    <source>
        <dbReference type="ARBA" id="ARBA00004613"/>
    </source>
</evidence>
<dbReference type="Gene3D" id="3.40.630.10">
    <property type="entry name" value="Zn peptidases"/>
    <property type="match status" value="1"/>
</dbReference>
<keyword evidence="14" id="KW-0333">Golgi apparatus</keyword>
<dbReference type="InterPro" id="IPR039866">
    <property type="entry name" value="CPQ"/>
</dbReference>
<evidence type="ECO:0000256" key="18">
    <source>
        <dbReference type="ARBA" id="ARBA00023228"/>
    </source>
</evidence>
<evidence type="ECO:0000256" key="5">
    <source>
        <dbReference type="ARBA" id="ARBA00014116"/>
    </source>
</evidence>
<feature type="chain" id="PRO_5045748498" description="Carboxypeptidase Q" evidence="21">
    <location>
        <begin position="22"/>
        <end position="477"/>
    </location>
</feature>
<dbReference type="EMBL" id="BAAAEU010000010">
    <property type="protein sequence ID" value="GAA0716776.1"/>
    <property type="molecule type" value="Genomic_DNA"/>
</dbReference>
<keyword evidence="11" id="KW-0378">Hydrolase</keyword>
<evidence type="ECO:0000256" key="15">
    <source>
        <dbReference type="ARBA" id="ARBA00023049"/>
    </source>
</evidence>
<organism evidence="23 24">
    <name type="scientific">Dokdonella soli</name>
    <dbReference type="NCBI Taxonomy" id="529810"/>
    <lineage>
        <taxon>Bacteria</taxon>
        <taxon>Pseudomonadati</taxon>
        <taxon>Pseudomonadota</taxon>
        <taxon>Gammaproteobacteria</taxon>
        <taxon>Lysobacterales</taxon>
        <taxon>Rhodanobacteraceae</taxon>
        <taxon>Dokdonella</taxon>
    </lineage>
</organism>
<evidence type="ECO:0000256" key="16">
    <source>
        <dbReference type="ARBA" id="ARBA00023145"/>
    </source>
</evidence>
<accession>A0ABN1IM00</accession>
<dbReference type="RefSeq" id="WP_343791290.1">
    <property type="nucleotide sequence ID" value="NZ_BAAAEU010000010.1"/>
</dbReference>
<feature type="signal peptide" evidence="21">
    <location>
        <begin position="1"/>
        <end position="21"/>
    </location>
</feature>
<evidence type="ECO:0000256" key="3">
    <source>
        <dbReference type="ARBA" id="ARBA00004555"/>
    </source>
</evidence>
<proteinExistence type="predicted"/>
<evidence type="ECO:0000256" key="21">
    <source>
        <dbReference type="SAM" id="SignalP"/>
    </source>
</evidence>
<keyword evidence="16" id="KW-0865">Zymogen</keyword>
<evidence type="ECO:0000256" key="14">
    <source>
        <dbReference type="ARBA" id="ARBA00023034"/>
    </source>
</evidence>
<evidence type="ECO:0000313" key="24">
    <source>
        <dbReference type="Proteomes" id="UP001501523"/>
    </source>
</evidence>
<keyword evidence="15" id="KW-0482">Metalloprotease</keyword>
<dbReference type="Pfam" id="PF04389">
    <property type="entry name" value="Peptidase_M28"/>
    <property type="match status" value="1"/>
</dbReference>
<keyword evidence="8" id="KW-0645">Protease</keyword>
<reference evidence="23 24" key="1">
    <citation type="journal article" date="2019" name="Int. J. Syst. Evol. Microbiol.">
        <title>The Global Catalogue of Microorganisms (GCM) 10K type strain sequencing project: providing services to taxonomists for standard genome sequencing and annotation.</title>
        <authorList>
            <consortium name="The Broad Institute Genomics Platform"/>
            <consortium name="The Broad Institute Genome Sequencing Center for Infectious Disease"/>
            <person name="Wu L."/>
            <person name="Ma J."/>
        </authorList>
    </citation>
    <scope>NUCLEOTIDE SEQUENCE [LARGE SCALE GENOMIC DNA]</scope>
    <source>
        <strain evidence="23 24">JCM 15421</strain>
    </source>
</reference>
<evidence type="ECO:0000256" key="17">
    <source>
        <dbReference type="ARBA" id="ARBA00023180"/>
    </source>
</evidence>
<evidence type="ECO:0000256" key="2">
    <source>
        <dbReference type="ARBA" id="ARBA00004371"/>
    </source>
</evidence>
<evidence type="ECO:0000256" key="19">
    <source>
        <dbReference type="ARBA" id="ARBA00025833"/>
    </source>
</evidence>
<keyword evidence="9" id="KW-0479">Metal-binding</keyword>
<protein>
    <recommendedName>
        <fullName evidence="5">Carboxypeptidase Q</fullName>
    </recommendedName>
    <alternativeName>
        <fullName evidence="20">Plasma glutamate carboxypeptidase</fullName>
    </alternativeName>
</protein>
<dbReference type="PANTHER" id="PTHR12053">
    <property type="entry name" value="PROTEASE FAMILY M28 PLASMA GLUTAMATE CARBOXYPEPTIDASE-RELATED"/>
    <property type="match status" value="1"/>
</dbReference>
<evidence type="ECO:0000256" key="9">
    <source>
        <dbReference type="ARBA" id="ARBA00022723"/>
    </source>
</evidence>
<keyword evidence="7" id="KW-0121">Carboxypeptidase</keyword>
<gene>
    <name evidence="23" type="ORF">GCM10009105_23460</name>
</gene>
<sequence>MKPFLTLLPALLATAVTSAIGGTPTRIPDAALTTAAQLREQALHDNTAWNFTEGLTTEVGARLAGSANDAKAREWVIAKFKALGFEKVWTEPVTYPKWVRRSEHAEIVAPFAQPLAVLALGHSPGTPAGGISSDVVGFDSFDALKAADSAMVRGKIVYVGARMHAHRDGHDYGIGSTVRTQGPSLASSKGASAFLLRSAGTDSSRLPHTGVTRYEDGVAPIPAAALASTDADQLERVLKRGQPVTIKLALDCGIEGEYTGANVIAELRGSKKPNEYFVMGGHLDSWDPGTGAIDDASGVGIAVGAAHVIAALPQRPARSIRVVAFANEEAGLYGGKEFAASHAKDIKSAVLGSESDAGADRIWKITASVKPEARGAVAQIAEVLKPLGVEYDASAPGNGGSDLSALHAVGMAGLSLHQDATRYFDWHHTANDTLDKIDPEQLRQNVAVYAVAAYLAAQAEGDFGSAPGAFANDGRGD</sequence>
<keyword evidence="10 21" id="KW-0732">Signal</keyword>
<evidence type="ECO:0000256" key="6">
    <source>
        <dbReference type="ARBA" id="ARBA00022525"/>
    </source>
</evidence>
<keyword evidence="13" id="KW-0862">Zinc</keyword>
<feature type="domain" description="Peptidase M28" evidence="22">
    <location>
        <begin position="262"/>
        <end position="449"/>
    </location>
</feature>
<dbReference type="Proteomes" id="UP001501523">
    <property type="component" value="Unassembled WGS sequence"/>
</dbReference>
<dbReference type="Gene3D" id="3.50.30.30">
    <property type="match status" value="1"/>
</dbReference>
<evidence type="ECO:0000256" key="8">
    <source>
        <dbReference type="ARBA" id="ARBA00022670"/>
    </source>
</evidence>
<keyword evidence="17" id="KW-0325">Glycoprotein</keyword>
<evidence type="ECO:0000259" key="22">
    <source>
        <dbReference type="Pfam" id="PF04389"/>
    </source>
</evidence>
<evidence type="ECO:0000256" key="20">
    <source>
        <dbReference type="ARBA" id="ARBA00033328"/>
    </source>
</evidence>
<evidence type="ECO:0000256" key="1">
    <source>
        <dbReference type="ARBA" id="ARBA00004240"/>
    </source>
</evidence>
<evidence type="ECO:0000256" key="12">
    <source>
        <dbReference type="ARBA" id="ARBA00022824"/>
    </source>
</evidence>
<evidence type="ECO:0000256" key="7">
    <source>
        <dbReference type="ARBA" id="ARBA00022645"/>
    </source>
</evidence>
<name>A0ABN1IM00_9GAMM</name>
<comment type="subcellular location">
    <subcellularLocation>
        <location evidence="1">Endoplasmic reticulum</location>
    </subcellularLocation>
    <subcellularLocation>
        <location evidence="3">Golgi apparatus</location>
    </subcellularLocation>
    <subcellularLocation>
        <location evidence="2">Lysosome</location>
    </subcellularLocation>
    <subcellularLocation>
        <location evidence="4">Secreted</location>
    </subcellularLocation>
</comment>
<keyword evidence="12" id="KW-0256">Endoplasmic reticulum</keyword>
<keyword evidence="24" id="KW-1185">Reference proteome</keyword>
<evidence type="ECO:0000256" key="13">
    <source>
        <dbReference type="ARBA" id="ARBA00022833"/>
    </source>
</evidence>
<evidence type="ECO:0000256" key="11">
    <source>
        <dbReference type="ARBA" id="ARBA00022801"/>
    </source>
</evidence>
<comment type="caution">
    <text evidence="23">The sequence shown here is derived from an EMBL/GenBank/DDBJ whole genome shotgun (WGS) entry which is preliminary data.</text>
</comment>
<dbReference type="SUPFAM" id="SSF53187">
    <property type="entry name" value="Zn-dependent exopeptidases"/>
    <property type="match status" value="1"/>
</dbReference>
<keyword evidence="6" id="KW-0964">Secreted</keyword>
<comment type="subunit">
    <text evidence="19">Homodimer. The monomeric form is inactive while the homodimer is active.</text>
</comment>
<dbReference type="InterPro" id="IPR007484">
    <property type="entry name" value="Peptidase_M28"/>
</dbReference>